<reference evidence="1" key="1">
    <citation type="submission" date="2018-02" db="EMBL/GenBank/DDBJ databases">
        <title>Rhizophora mucronata_Transcriptome.</title>
        <authorList>
            <person name="Meera S.P."/>
            <person name="Sreeshan A."/>
            <person name="Augustine A."/>
        </authorList>
    </citation>
    <scope>NUCLEOTIDE SEQUENCE</scope>
    <source>
        <tissue evidence="1">Leaf</tissue>
    </source>
</reference>
<organism evidence="1">
    <name type="scientific">Rhizophora mucronata</name>
    <name type="common">Asiatic mangrove</name>
    <dbReference type="NCBI Taxonomy" id="61149"/>
    <lineage>
        <taxon>Eukaryota</taxon>
        <taxon>Viridiplantae</taxon>
        <taxon>Streptophyta</taxon>
        <taxon>Embryophyta</taxon>
        <taxon>Tracheophyta</taxon>
        <taxon>Spermatophyta</taxon>
        <taxon>Magnoliopsida</taxon>
        <taxon>eudicotyledons</taxon>
        <taxon>Gunneridae</taxon>
        <taxon>Pentapetalae</taxon>
        <taxon>rosids</taxon>
        <taxon>fabids</taxon>
        <taxon>Malpighiales</taxon>
        <taxon>Rhizophoraceae</taxon>
        <taxon>Rhizophora</taxon>
    </lineage>
</organism>
<sequence>MQRLKVQLSCMVGLVQSI</sequence>
<evidence type="ECO:0000313" key="1">
    <source>
        <dbReference type="EMBL" id="MBX55199.1"/>
    </source>
</evidence>
<accession>A0A2P2PKN6</accession>
<name>A0A2P2PKN6_RHIMU</name>
<protein>
    <submittedName>
        <fullName evidence="1">Uncharacterized protein</fullName>
    </submittedName>
</protein>
<proteinExistence type="predicted"/>
<dbReference type="AlphaFoldDB" id="A0A2P2PKN6"/>
<dbReference type="EMBL" id="GGEC01074715">
    <property type="protein sequence ID" value="MBX55199.1"/>
    <property type="molecule type" value="Transcribed_RNA"/>
</dbReference>